<dbReference type="Gene3D" id="2.60.40.1930">
    <property type="match status" value="1"/>
</dbReference>
<feature type="non-terminal residue" evidence="1">
    <location>
        <position position="150"/>
    </location>
</feature>
<evidence type="ECO:0000313" key="1">
    <source>
        <dbReference type="EMBL" id="KKL99478.1"/>
    </source>
</evidence>
<dbReference type="EMBL" id="LAZR01017666">
    <property type="protein sequence ID" value="KKL99478.1"/>
    <property type="molecule type" value="Genomic_DNA"/>
</dbReference>
<organism evidence="1">
    <name type="scientific">marine sediment metagenome</name>
    <dbReference type="NCBI Taxonomy" id="412755"/>
    <lineage>
        <taxon>unclassified sequences</taxon>
        <taxon>metagenomes</taxon>
        <taxon>ecological metagenomes</taxon>
    </lineage>
</organism>
<evidence type="ECO:0008006" key="2">
    <source>
        <dbReference type="Google" id="ProtNLM"/>
    </source>
</evidence>
<sequence>MGRIRLIQRIKCSGLTSGFILLFCILGGVNTLAQDFDLSAFSGEEYQETLGLFTDRSTYIAGEEILFTVLNLSGEALKNPQWSEIVYIELLTLDNQPVIQQKFRLAADGVHGSIELGKSPASGYYYLRAYTRWMRNYPSENYSSRRIRII</sequence>
<reference evidence="1" key="1">
    <citation type="journal article" date="2015" name="Nature">
        <title>Complex archaea that bridge the gap between prokaryotes and eukaryotes.</title>
        <authorList>
            <person name="Spang A."/>
            <person name="Saw J.H."/>
            <person name="Jorgensen S.L."/>
            <person name="Zaremba-Niedzwiedzka K."/>
            <person name="Martijn J."/>
            <person name="Lind A.E."/>
            <person name="van Eijk R."/>
            <person name="Schleper C."/>
            <person name="Guy L."/>
            <person name="Ettema T.J."/>
        </authorList>
    </citation>
    <scope>NUCLEOTIDE SEQUENCE</scope>
</reference>
<accession>A0A0F9GL20</accession>
<name>A0A0F9GL20_9ZZZZ</name>
<protein>
    <recommendedName>
        <fullName evidence="2">Macroglobulin domain-containing protein</fullName>
    </recommendedName>
</protein>
<proteinExistence type="predicted"/>
<gene>
    <name evidence="1" type="ORF">LCGC14_1814040</name>
</gene>
<dbReference type="AlphaFoldDB" id="A0A0F9GL20"/>
<comment type="caution">
    <text evidence="1">The sequence shown here is derived from an EMBL/GenBank/DDBJ whole genome shotgun (WGS) entry which is preliminary data.</text>
</comment>